<protein>
    <recommendedName>
        <fullName evidence="4">BTB domain-containing protein</fullName>
    </recommendedName>
</protein>
<feature type="region of interest" description="Disordered" evidence="1">
    <location>
        <begin position="163"/>
        <end position="182"/>
    </location>
</feature>
<evidence type="ECO:0000313" key="2">
    <source>
        <dbReference type="EMBL" id="RMZ17467.1"/>
    </source>
</evidence>
<dbReference type="Proteomes" id="UP000281468">
    <property type="component" value="Unassembled WGS sequence"/>
</dbReference>
<dbReference type="EMBL" id="QWIQ01000011">
    <property type="protein sequence ID" value="RMZ17467.1"/>
    <property type="molecule type" value="Genomic_DNA"/>
</dbReference>
<comment type="caution">
    <text evidence="2">The sequence shown here is derived from an EMBL/GenBank/DDBJ whole genome shotgun (WGS) entry which is preliminary data.</text>
</comment>
<feature type="compositionally biased region" description="Low complexity" evidence="1">
    <location>
        <begin position="15"/>
        <end position="24"/>
    </location>
</feature>
<sequence length="338" mass="37374">MSLHVPAIRTNTIKRSGSGSSLRHSSVEHENDLQPVTRSRRNSDSSLTSPRTLETPSPTTTTPHAHSQTTLYAGPAHKPFTVPTDTLQSQSPYFQRLLSETPDPTPEQTTFEDVDEAGMKLFCAWVKEGDDGAAFRIPPRDWHEVGMLLAGYVVAWKFGGEGPRGVGGGEGKEKRKERRKGKAVSLFRLKLSPKQPSSPAYDQTPTVIDLIRTHYHSADLTAPPYRLEYITRYAPGSLMQRFLFSTAAYRCLSSSSSVSNSPANSPSAAPSPDPAISEAMKTMFLKTPNLAVEFIEALIRVHREGCRDARKGLSCPEWHVHERTKVCPRGFVEAWEGE</sequence>
<proteinExistence type="predicted"/>
<accession>A0A3M7HW24</accession>
<feature type="region of interest" description="Disordered" evidence="1">
    <location>
        <begin position="1"/>
        <end position="68"/>
    </location>
</feature>
<organism evidence="2 3">
    <name type="scientific">Hortaea werneckii</name>
    <name type="common">Black yeast</name>
    <name type="synonym">Cladosporium werneckii</name>
    <dbReference type="NCBI Taxonomy" id="91943"/>
    <lineage>
        <taxon>Eukaryota</taxon>
        <taxon>Fungi</taxon>
        <taxon>Dikarya</taxon>
        <taxon>Ascomycota</taxon>
        <taxon>Pezizomycotina</taxon>
        <taxon>Dothideomycetes</taxon>
        <taxon>Dothideomycetidae</taxon>
        <taxon>Mycosphaerellales</taxon>
        <taxon>Teratosphaeriaceae</taxon>
        <taxon>Hortaea</taxon>
    </lineage>
</organism>
<reference evidence="2 3" key="1">
    <citation type="journal article" date="2018" name="BMC Genomics">
        <title>Genomic evidence for intraspecific hybridization in a clonal and extremely halotolerant yeast.</title>
        <authorList>
            <person name="Gostincar C."/>
            <person name="Stajich J.E."/>
            <person name="Zupancic J."/>
            <person name="Zalar P."/>
            <person name="Gunde-Cimerman N."/>
        </authorList>
    </citation>
    <scope>NUCLEOTIDE SEQUENCE [LARGE SCALE GENOMIC DNA]</scope>
    <source>
        <strain evidence="2 3">EXF-171</strain>
    </source>
</reference>
<evidence type="ECO:0008006" key="4">
    <source>
        <dbReference type="Google" id="ProtNLM"/>
    </source>
</evidence>
<evidence type="ECO:0000313" key="3">
    <source>
        <dbReference type="Proteomes" id="UP000281468"/>
    </source>
</evidence>
<evidence type="ECO:0000256" key="1">
    <source>
        <dbReference type="SAM" id="MobiDB-lite"/>
    </source>
</evidence>
<gene>
    <name evidence="2" type="ORF">D0862_00797</name>
</gene>
<feature type="compositionally biased region" description="Low complexity" evidence="1">
    <location>
        <begin position="45"/>
        <end position="68"/>
    </location>
</feature>
<dbReference type="AlphaFoldDB" id="A0A3M7HW24"/>
<name>A0A3M7HW24_HORWE</name>